<dbReference type="Pfam" id="PF01199">
    <property type="entry name" value="Ribosomal_L34e"/>
    <property type="match status" value="1"/>
</dbReference>
<proteinExistence type="inferred from homology"/>
<dbReference type="EnsemblMetazoa" id="GPAI011276-RA">
    <property type="protein sequence ID" value="GPAI011276-PA"/>
    <property type="gene ID" value="GPAI011276"/>
</dbReference>
<feature type="region of interest" description="Disordered" evidence="6">
    <location>
        <begin position="83"/>
        <end position="124"/>
    </location>
</feature>
<dbReference type="STRING" id="7398.A0A1A9ZDC4"/>
<feature type="compositionally biased region" description="Polar residues" evidence="6">
    <location>
        <begin position="105"/>
        <end position="116"/>
    </location>
</feature>
<keyword evidence="3" id="KW-0687">Ribonucleoprotein</keyword>
<dbReference type="PRINTS" id="PR01250">
    <property type="entry name" value="RIBOSOMALL34"/>
</dbReference>
<evidence type="ECO:0000256" key="2">
    <source>
        <dbReference type="ARBA" id="ARBA00022980"/>
    </source>
</evidence>
<dbReference type="GO" id="GO:0005840">
    <property type="term" value="C:ribosome"/>
    <property type="evidence" value="ECO:0007669"/>
    <property type="project" value="UniProtKB-KW"/>
</dbReference>
<dbReference type="VEuPathDB" id="VectorBase:GPAI011276"/>
<dbReference type="PANTHER" id="PTHR10759">
    <property type="entry name" value="60S RIBOSOMAL PROTEIN L34"/>
    <property type="match status" value="1"/>
</dbReference>
<sequence>MFKICPLENYQCGQCKKKLKGIRPTRLCERSRMSKRQKTVVRTYGGVLCHVCLRERTVRAFLIEEQKIVKALKSQREMMVKPAKPVKAVEKKQSKTAGAAKRTSKSATKNPAQKSTGKTKKKLTYQTKPMQITNKTNKQTNILRVSGDLQKSMKDMLLYHKHHELFPALGATVHLVKLKKDRKEKPQKFAKFPFQYEQVFASTERVKAIYIRFRKIFSVWLRLSHPKFQAFPHPAILILLLFHIQDKTSKIKVQIQHLATITSSQATANLAGVFRCCN</sequence>
<dbReference type="Gene3D" id="6.20.340.10">
    <property type="match status" value="1"/>
</dbReference>
<organism evidence="7 8">
    <name type="scientific">Glossina pallidipes</name>
    <name type="common">Tsetse fly</name>
    <dbReference type="NCBI Taxonomy" id="7398"/>
    <lineage>
        <taxon>Eukaryota</taxon>
        <taxon>Metazoa</taxon>
        <taxon>Ecdysozoa</taxon>
        <taxon>Arthropoda</taxon>
        <taxon>Hexapoda</taxon>
        <taxon>Insecta</taxon>
        <taxon>Pterygota</taxon>
        <taxon>Neoptera</taxon>
        <taxon>Endopterygota</taxon>
        <taxon>Diptera</taxon>
        <taxon>Brachycera</taxon>
        <taxon>Muscomorpha</taxon>
        <taxon>Hippoboscoidea</taxon>
        <taxon>Glossinidae</taxon>
        <taxon>Glossina</taxon>
    </lineage>
</organism>
<keyword evidence="2" id="KW-0689">Ribosomal protein</keyword>
<protein>
    <recommendedName>
        <fullName evidence="4">Large ribosomal subunit protein eL34</fullName>
    </recommendedName>
    <alternativeName>
        <fullName evidence="5">60S ribosomal protein L34</fullName>
    </alternativeName>
</protein>
<comment type="similarity">
    <text evidence="1">Belongs to the eukaryotic ribosomal protein eL34 family.</text>
</comment>
<evidence type="ECO:0000256" key="4">
    <source>
        <dbReference type="ARBA" id="ARBA00035227"/>
    </source>
</evidence>
<dbReference type="InterPro" id="IPR008195">
    <property type="entry name" value="Ribosomal_eL34"/>
</dbReference>
<reference evidence="8" key="1">
    <citation type="submission" date="2014-03" db="EMBL/GenBank/DDBJ databases">
        <authorList>
            <person name="Aksoy S."/>
            <person name="Warren W."/>
            <person name="Wilson R.K."/>
        </authorList>
    </citation>
    <scope>NUCLEOTIDE SEQUENCE [LARGE SCALE GENOMIC DNA]</scope>
    <source>
        <strain evidence="8">IAEA</strain>
    </source>
</reference>
<evidence type="ECO:0000256" key="5">
    <source>
        <dbReference type="ARBA" id="ARBA00035333"/>
    </source>
</evidence>
<evidence type="ECO:0000313" key="8">
    <source>
        <dbReference type="Proteomes" id="UP000092445"/>
    </source>
</evidence>
<keyword evidence="8" id="KW-1185">Reference proteome</keyword>
<dbReference type="GO" id="GO:1990904">
    <property type="term" value="C:ribonucleoprotein complex"/>
    <property type="evidence" value="ECO:0007669"/>
    <property type="project" value="UniProtKB-KW"/>
</dbReference>
<evidence type="ECO:0000256" key="1">
    <source>
        <dbReference type="ARBA" id="ARBA00009875"/>
    </source>
</evidence>
<accession>A0A1A9ZDC4</accession>
<name>A0A1A9ZDC4_GLOPL</name>
<dbReference type="GO" id="GO:0003735">
    <property type="term" value="F:structural constituent of ribosome"/>
    <property type="evidence" value="ECO:0007669"/>
    <property type="project" value="InterPro"/>
</dbReference>
<dbReference type="AlphaFoldDB" id="A0A1A9ZDC4"/>
<evidence type="ECO:0000256" key="6">
    <source>
        <dbReference type="SAM" id="MobiDB-lite"/>
    </source>
</evidence>
<evidence type="ECO:0000256" key="3">
    <source>
        <dbReference type="ARBA" id="ARBA00023274"/>
    </source>
</evidence>
<evidence type="ECO:0000313" key="7">
    <source>
        <dbReference type="EnsemblMetazoa" id="GPAI011276-PA"/>
    </source>
</evidence>
<dbReference type="Proteomes" id="UP000092445">
    <property type="component" value="Unassembled WGS sequence"/>
</dbReference>
<reference evidence="7" key="2">
    <citation type="submission" date="2020-05" db="UniProtKB">
        <authorList>
            <consortium name="EnsemblMetazoa"/>
        </authorList>
    </citation>
    <scope>IDENTIFICATION</scope>
    <source>
        <strain evidence="7">IAEA</strain>
    </source>
</reference>
<dbReference type="InterPro" id="IPR038562">
    <property type="entry name" value="Ribosomal_eL34_C_sf"/>
</dbReference>
<dbReference type="GO" id="GO:0006412">
    <property type="term" value="P:translation"/>
    <property type="evidence" value="ECO:0007669"/>
    <property type="project" value="InterPro"/>
</dbReference>